<protein>
    <recommendedName>
        <fullName evidence="4">PH domain-containing protein</fullName>
    </recommendedName>
</protein>
<evidence type="ECO:0000256" key="1">
    <source>
        <dbReference type="SAM" id="Phobius"/>
    </source>
</evidence>
<dbReference type="EMBL" id="JAFDVD010000003">
    <property type="protein sequence ID" value="MBM6399088.1"/>
    <property type="molecule type" value="Genomic_DNA"/>
</dbReference>
<proteinExistence type="predicted"/>
<keyword evidence="1" id="KW-0472">Membrane</keyword>
<organism evidence="2 3">
    <name type="scientific">Phycicoccus sonneratiae</name>
    <dbReference type="NCBI Taxonomy" id="2807628"/>
    <lineage>
        <taxon>Bacteria</taxon>
        <taxon>Bacillati</taxon>
        <taxon>Actinomycetota</taxon>
        <taxon>Actinomycetes</taxon>
        <taxon>Micrococcales</taxon>
        <taxon>Intrasporangiaceae</taxon>
        <taxon>Phycicoccus</taxon>
    </lineage>
</organism>
<evidence type="ECO:0008006" key="4">
    <source>
        <dbReference type="Google" id="ProtNLM"/>
    </source>
</evidence>
<sequence>MADEYSFVEDHRRRWLDAGVVGTALAVLAATVLLRSGGDGLDLTPDGGWDWAVTALALAAVPAWLVLGDGAFDGWSQGRGLAVSGDRLVVDEVVFVFHELAAGTAQLVAPPSGDGAVSVPLDDGGSVRVRPRDPEAFSAALRDAYVRWAVGPEPRAAR</sequence>
<reference evidence="2" key="1">
    <citation type="submission" date="2021-02" db="EMBL/GenBank/DDBJ databases">
        <title>Phycicoccus sp. MQZ13P-5T, whole genome shotgun sequence.</title>
        <authorList>
            <person name="Tuo L."/>
        </authorList>
    </citation>
    <scope>NUCLEOTIDE SEQUENCE</scope>
    <source>
        <strain evidence="2">MQZ13P-5</strain>
    </source>
</reference>
<keyword evidence="1" id="KW-1133">Transmembrane helix</keyword>
<keyword evidence="3" id="KW-1185">Reference proteome</keyword>
<gene>
    <name evidence="2" type="ORF">JQN70_01655</name>
</gene>
<feature type="transmembrane region" description="Helical" evidence="1">
    <location>
        <begin position="48"/>
        <end position="67"/>
    </location>
</feature>
<keyword evidence="1" id="KW-0812">Transmembrane</keyword>
<dbReference type="RefSeq" id="WP_204129569.1">
    <property type="nucleotide sequence ID" value="NZ_JAFDVD010000003.1"/>
</dbReference>
<evidence type="ECO:0000313" key="3">
    <source>
        <dbReference type="Proteomes" id="UP001430172"/>
    </source>
</evidence>
<dbReference type="Proteomes" id="UP001430172">
    <property type="component" value="Unassembled WGS sequence"/>
</dbReference>
<accession>A0ABS2CHZ8</accession>
<feature type="transmembrane region" description="Helical" evidence="1">
    <location>
        <begin position="15"/>
        <end position="36"/>
    </location>
</feature>
<comment type="caution">
    <text evidence="2">The sequence shown here is derived from an EMBL/GenBank/DDBJ whole genome shotgun (WGS) entry which is preliminary data.</text>
</comment>
<evidence type="ECO:0000313" key="2">
    <source>
        <dbReference type="EMBL" id="MBM6399088.1"/>
    </source>
</evidence>
<name>A0ABS2CHZ8_9MICO</name>